<gene>
    <name evidence="1" type="ORF">LEM8419_03543</name>
</gene>
<evidence type="ECO:0000313" key="1">
    <source>
        <dbReference type="EMBL" id="CAH1002671.1"/>
    </source>
</evidence>
<keyword evidence="2" id="KW-1185">Reference proteome</keyword>
<proteinExistence type="predicted"/>
<evidence type="ECO:0000313" key="2">
    <source>
        <dbReference type="Proteomes" id="UP000837803"/>
    </source>
</evidence>
<name>A0ABM9B5N8_9BACT</name>
<dbReference type="Proteomes" id="UP000837803">
    <property type="component" value="Unassembled WGS sequence"/>
</dbReference>
<protein>
    <submittedName>
        <fullName evidence="1">Uncharacterized protein</fullName>
    </submittedName>
</protein>
<reference evidence="1" key="1">
    <citation type="submission" date="2021-12" db="EMBL/GenBank/DDBJ databases">
        <authorList>
            <person name="Rodrigo-Torres L."/>
            <person name="Arahal R. D."/>
            <person name="Lucena T."/>
        </authorList>
    </citation>
    <scope>NUCLEOTIDE SEQUENCE</scope>
    <source>
        <strain evidence="1">CECT 8419</strain>
    </source>
</reference>
<dbReference type="EMBL" id="CAKLPZ010000007">
    <property type="protein sequence ID" value="CAH1002671.1"/>
    <property type="molecule type" value="Genomic_DNA"/>
</dbReference>
<dbReference type="RefSeq" id="WP_238752495.1">
    <property type="nucleotide sequence ID" value="NZ_CAKLPZ010000007.1"/>
</dbReference>
<comment type="caution">
    <text evidence="1">The sequence shown here is derived from an EMBL/GenBank/DDBJ whole genome shotgun (WGS) entry which is preliminary data.</text>
</comment>
<sequence>MYCNQFSLHYRVPQCGEEQTLFRSSDAGTYVFRYDWLGQQWCEEIEAGADEALTLQGSWFNERAKVLGYFTAPTGNTLTLDGISNILVTINPNC</sequence>
<organism evidence="1 2">
    <name type="scientific">Neolewinella maritima</name>
    <dbReference type="NCBI Taxonomy" id="1383882"/>
    <lineage>
        <taxon>Bacteria</taxon>
        <taxon>Pseudomonadati</taxon>
        <taxon>Bacteroidota</taxon>
        <taxon>Saprospiria</taxon>
        <taxon>Saprospirales</taxon>
        <taxon>Lewinellaceae</taxon>
        <taxon>Neolewinella</taxon>
    </lineage>
</organism>
<accession>A0ABM9B5N8</accession>